<accession>A0A848IW01</accession>
<evidence type="ECO:0000313" key="1">
    <source>
        <dbReference type="EMBL" id="NMM03187.1"/>
    </source>
</evidence>
<keyword evidence="2" id="KW-1185">Reference proteome</keyword>
<dbReference type="Proteomes" id="UP000544134">
    <property type="component" value="Unassembled WGS sequence"/>
</dbReference>
<proteinExistence type="predicted"/>
<dbReference type="RefSeq" id="WP_169489939.1">
    <property type="nucleotide sequence ID" value="NZ_JABBGJ010000049.1"/>
</dbReference>
<gene>
    <name evidence="1" type="ORF">HHL24_35445</name>
</gene>
<sequence length="96" mass="10295">MPTEDLPYPLGSRHADDPAGDNRLYGELGDQALFENIGLRPRIKVATSDEERAFGGRLNAEIYAGLKKVFGEITGIEVGLTGPPASMTSGVHRSPK</sequence>
<dbReference type="AlphaFoldDB" id="A0A848IW01"/>
<protein>
    <submittedName>
        <fullName evidence="1">Uncharacterized protein</fullName>
    </submittedName>
</protein>
<dbReference type="EMBL" id="JABBGJ010000049">
    <property type="protein sequence ID" value="NMM03187.1"/>
    <property type="molecule type" value="Genomic_DNA"/>
</dbReference>
<organism evidence="1 2">
    <name type="scientific">Paraburkholderia polaris</name>
    <dbReference type="NCBI Taxonomy" id="2728848"/>
    <lineage>
        <taxon>Bacteria</taxon>
        <taxon>Pseudomonadati</taxon>
        <taxon>Pseudomonadota</taxon>
        <taxon>Betaproteobacteria</taxon>
        <taxon>Burkholderiales</taxon>
        <taxon>Burkholderiaceae</taxon>
        <taxon>Paraburkholderia</taxon>
    </lineage>
</organism>
<evidence type="ECO:0000313" key="2">
    <source>
        <dbReference type="Proteomes" id="UP000544134"/>
    </source>
</evidence>
<reference evidence="1 2" key="1">
    <citation type="submission" date="2020-04" db="EMBL/GenBank/DDBJ databases">
        <title>Paraburkholderia sp. RP-4-7 isolated from soil.</title>
        <authorList>
            <person name="Dahal R.H."/>
        </authorList>
    </citation>
    <scope>NUCLEOTIDE SEQUENCE [LARGE SCALE GENOMIC DNA]</scope>
    <source>
        <strain evidence="1 2">RP-4-7</strain>
    </source>
</reference>
<name>A0A848IW01_9BURK</name>
<comment type="caution">
    <text evidence="1">The sequence shown here is derived from an EMBL/GenBank/DDBJ whole genome shotgun (WGS) entry which is preliminary data.</text>
</comment>